<feature type="binding site" evidence="9">
    <location>
        <position position="103"/>
    </location>
    <ligand>
        <name>Mg(2+)</name>
        <dbReference type="ChEBI" id="CHEBI:18420"/>
        <label>1</label>
    </ligand>
</feature>
<dbReference type="FunFam" id="3.40.190.80:FF:000011">
    <property type="entry name" value="Fructose-1,6-bisphosphatase class 1"/>
    <property type="match status" value="1"/>
</dbReference>
<feature type="binding site" evidence="9">
    <location>
        <position position="286"/>
    </location>
    <ligand>
        <name>Mg(2+)</name>
        <dbReference type="ChEBI" id="CHEBI:18420"/>
        <label>2</label>
    </ligand>
</feature>
<dbReference type="NCBIfam" id="NF006779">
    <property type="entry name" value="PRK09293.1-3"/>
    <property type="match status" value="1"/>
</dbReference>
<dbReference type="InterPro" id="IPR044015">
    <property type="entry name" value="FBPase_C_dom"/>
</dbReference>
<evidence type="ECO:0000256" key="5">
    <source>
        <dbReference type="ARBA" id="ARBA00022723"/>
    </source>
</evidence>
<dbReference type="Gene3D" id="3.40.190.80">
    <property type="match status" value="1"/>
</dbReference>
<keyword evidence="7 9" id="KW-0460">Magnesium</keyword>
<evidence type="ECO:0000256" key="9">
    <source>
        <dbReference type="HAMAP-Rule" id="MF_01855"/>
    </source>
</evidence>
<feature type="binding site" evidence="9">
    <location>
        <position position="122"/>
    </location>
    <ligand>
        <name>Mg(2+)</name>
        <dbReference type="ChEBI" id="CHEBI:18420"/>
        <label>2</label>
    </ligand>
</feature>
<protein>
    <recommendedName>
        <fullName evidence="9">Fructose-1,6-bisphosphatase class 1</fullName>
        <shortName evidence="9">FBPase class 1</shortName>
        <ecNumber evidence="9">3.1.3.11</ecNumber>
    </recommendedName>
    <alternativeName>
        <fullName evidence="9">D-fructose-1,6-bisphosphate 1-phosphohydrolase class 1</fullName>
    </alternativeName>
</protein>
<dbReference type="InterPro" id="IPR033391">
    <property type="entry name" value="FBPase_N"/>
</dbReference>
<dbReference type="GO" id="GO:0006002">
    <property type="term" value="P:fructose 6-phosphate metabolic process"/>
    <property type="evidence" value="ECO:0007669"/>
    <property type="project" value="TreeGrafter"/>
</dbReference>
<dbReference type="GO" id="GO:0006094">
    <property type="term" value="P:gluconeogenesis"/>
    <property type="evidence" value="ECO:0007669"/>
    <property type="project" value="UniProtKB-UniRule"/>
</dbReference>
<comment type="subunit">
    <text evidence="9">Homotetramer.</text>
</comment>
<comment type="similarity">
    <text evidence="3 9 10">Belongs to the FBPase class 1 family.</text>
</comment>
<keyword evidence="14" id="KW-1185">Reference proteome</keyword>
<dbReference type="GO" id="GO:0006000">
    <property type="term" value="P:fructose metabolic process"/>
    <property type="evidence" value="ECO:0007669"/>
    <property type="project" value="TreeGrafter"/>
</dbReference>
<evidence type="ECO:0000259" key="11">
    <source>
        <dbReference type="Pfam" id="PF00316"/>
    </source>
</evidence>
<evidence type="ECO:0000256" key="2">
    <source>
        <dbReference type="ARBA" id="ARBA00005215"/>
    </source>
</evidence>
<dbReference type="EMBL" id="FYDG01000001">
    <property type="protein sequence ID" value="SNB54021.1"/>
    <property type="molecule type" value="Genomic_DNA"/>
</dbReference>
<organism evidence="13 14">
    <name type="scientific">Rhodoblastus acidophilus</name>
    <name type="common">Rhodopseudomonas acidophila</name>
    <dbReference type="NCBI Taxonomy" id="1074"/>
    <lineage>
        <taxon>Bacteria</taxon>
        <taxon>Pseudomonadati</taxon>
        <taxon>Pseudomonadota</taxon>
        <taxon>Alphaproteobacteria</taxon>
        <taxon>Hyphomicrobiales</taxon>
        <taxon>Rhodoblastaceae</taxon>
        <taxon>Rhodoblastus</taxon>
    </lineage>
</organism>
<evidence type="ECO:0000256" key="6">
    <source>
        <dbReference type="ARBA" id="ARBA00022801"/>
    </source>
</evidence>
<keyword evidence="5 9" id="KW-0479">Metal-binding</keyword>
<dbReference type="RefSeq" id="WP_088518860.1">
    <property type="nucleotide sequence ID" value="NZ_FYDG01000001.1"/>
</dbReference>
<evidence type="ECO:0000256" key="1">
    <source>
        <dbReference type="ARBA" id="ARBA00001273"/>
    </source>
</evidence>
<dbReference type="PROSITE" id="PS00124">
    <property type="entry name" value="FBPASE"/>
    <property type="match status" value="1"/>
</dbReference>
<comment type="cofactor">
    <cofactor evidence="9">
        <name>Mg(2+)</name>
        <dbReference type="ChEBI" id="CHEBI:18420"/>
    </cofactor>
    <text evidence="9">Binds 2 magnesium ions per subunit.</text>
</comment>
<dbReference type="SUPFAM" id="SSF56655">
    <property type="entry name" value="Carbohydrate phosphatase"/>
    <property type="match status" value="1"/>
</dbReference>
<feature type="binding site" evidence="9">
    <location>
        <begin position="125"/>
        <end position="128"/>
    </location>
    <ligand>
        <name>substrate</name>
    </ligand>
</feature>
<feature type="domain" description="Fructose-1-6-bisphosphatase class 1 C-terminal" evidence="12">
    <location>
        <begin position="205"/>
        <end position="337"/>
    </location>
</feature>
<feature type="binding site" evidence="9">
    <location>
        <position position="125"/>
    </location>
    <ligand>
        <name>Mg(2+)</name>
        <dbReference type="ChEBI" id="CHEBI:18420"/>
        <label>2</label>
    </ligand>
</feature>
<gene>
    <name evidence="9" type="primary">fbp</name>
    <name evidence="13" type="ORF">SAMN06265338_101380</name>
</gene>
<keyword evidence="8 9" id="KW-0119">Carbohydrate metabolism</keyword>
<dbReference type="HAMAP" id="MF_01855">
    <property type="entry name" value="FBPase_class1"/>
    <property type="match status" value="1"/>
</dbReference>
<dbReference type="Proteomes" id="UP000198418">
    <property type="component" value="Unassembled WGS sequence"/>
</dbReference>
<dbReference type="InterPro" id="IPR028343">
    <property type="entry name" value="FBPtase"/>
</dbReference>
<comment type="caution">
    <text evidence="9">Lacks conserved residue(s) required for the propagation of feature annotation.</text>
</comment>
<comment type="pathway">
    <text evidence="2">Carbohydrate biosynthesis; Calvin cycle.</text>
</comment>
<dbReference type="GO" id="GO:0005986">
    <property type="term" value="P:sucrose biosynthetic process"/>
    <property type="evidence" value="ECO:0007669"/>
    <property type="project" value="TreeGrafter"/>
</dbReference>
<dbReference type="PANTHER" id="PTHR11556:SF35">
    <property type="entry name" value="SEDOHEPTULOSE-1,7-BISPHOSPHATASE, CHLOROPLASTIC"/>
    <property type="match status" value="1"/>
</dbReference>
<feature type="binding site" evidence="9">
    <location>
        <position position="124"/>
    </location>
    <ligand>
        <name>Mg(2+)</name>
        <dbReference type="ChEBI" id="CHEBI:18420"/>
        <label>1</label>
    </ligand>
</feature>
<dbReference type="PRINTS" id="PR00115">
    <property type="entry name" value="F16BPHPHTASE"/>
</dbReference>
<evidence type="ECO:0000259" key="12">
    <source>
        <dbReference type="Pfam" id="PF18913"/>
    </source>
</evidence>
<dbReference type="AlphaFoldDB" id="A0A212Q4B6"/>
<dbReference type="Gene3D" id="3.30.540.10">
    <property type="entry name" value="Fructose-1,6-Bisphosphatase, subunit A, domain 1"/>
    <property type="match status" value="1"/>
</dbReference>
<dbReference type="EC" id="3.1.3.11" evidence="9"/>
<sequence length="358" mass="37794">MTAIQAPAAHAGGESLIAYLTAWAASAPDAAERAAVAKCVGVLAEAGAAIAEAILRGPLQGSLGAEIGVANADGDKQRALDVLADQKIVTALKSADVAYYASEEEEAILTLNAGGALAVAVDPLDGSSNIDANISVGTIFSVFPASAGGATESFFRPGREQLAGGYIVYGPHVALVFTLGAGVAHFVLDPADKVFKLVADGVKIAPSTREYAINASNYRHWIPPIRTFVDDCVAGAQGPHGKDFNMRWVASLVAETHRIFVRGGVFLYPADERKGYEQGRLRLLYEANPIAFVVEQAGGGAIDGFNRILDKQASTLHQRTPLIFGSAEKVNRINSYYTDVHFERTPSPLFGQRGLFHA</sequence>
<evidence type="ECO:0000313" key="14">
    <source>
        <dbReference type="Proteomes" id="UP000198418"/>
    </source>
</evidence>
<comment type="catalytic activity">
    <reaction evidence="1 9">
        <text>beta-D-fructose 1,6-bisphosphate + H2O = beta-D-fructose 6-phosphate + phosphate</text>
        <dbReference type="Rhea" id="RHEA:11064"/>
        <dbReference type="ChEBI" id="CHEBI:15377"/>
        <dbReference type="ChEBI" id="CHEBI:32966"/>
        <dbReference type="ChEBI" id="CHEBI:43474"/>
        <dbReference type="ChEBI" id="CHEBI:57634"/>
        <dbReference type="EC" id="3.1.3.11"/>
    </reaction>
</comment>
<dbReference type="NCBIfam" id="NF006780">
    <property type="entry name" value="PRK09293.1-4"/>
    <property type="match status" value="1"/>
</dbReference>
<proteinExistence type="inferred from homology"/>
<evidence type="ECO:0000313" key="13">
    <source>
        <dbReference type="EMBL" id="SNB54021.1"/>
    </source>
</evidence>
<dbReference type="Pfam" id="PF18913">
    <property type="entry name" value="FBPase_C"/>
    <property type="match status" value="1"/>
</dbReference>
<evidence type="ECO:0000256" key="7">
    <source>
        <dbReference type="ARBA" id="ARBA00022842"/>
    </source>
</evidence>
<dbReference type="GO" id="GO:0030388">
    <property type="term" value="P:fructose 1,6-bisphosphate metabolic process"/>
    <property type="evidence" value="ECO:0007669"/>
    <property type="project" value="TreeGrafter"/>
</dbReference>
<dbReference type="GO" id="GO:0000287">
    <property type="term" value="F:magnesium ion binding"/>
    <property type="evidence" value="ECO:0007669"/>
    <property type="project" value="UniProtKB-UniRule"/>
</dbReference>
<dbReference type="OrthoDB" id="9806756at2"/>
<feature type="domain" description="Fructose-1-6-bisphosphatase class I N-terminal" evidence="11">
    <location>
        <begin position="41"/>
        <end position="198"/>
    </location>
</feature>
<feature type="binding site" evidence="9">
    <location>
        <position position="214"/>
    </location>
    <ligand>
        <name>substrate</name>
    </ligand>
</feature>
<dbReference type="PIRSF" id="PIRSF000904">
    <property type="entry name" value="FBPtase_SBPase"/>
    <property type="match status" value="1"/>
</dbReference>
<name>A0A212Q4B6_RHOAC</name>
<dbReference type="Pfam" id="PF00316">
    <property type="entry name" value="FBPase"/>
    <property type="match status" value="1"/>
</dbReference>
<evidence type="ECO:0000256" key="10">
    <source>
        <dbReference type="RuleBase" id="RU000508"/>
    </source>
</evidence>
<dbReference type="GO" id="GO:0005829">
    <property type="term" value="C:cytosol"/>
    <property type="evidence" value="ECO:0007669"/>
    <property type="project" value="TreeGrafter"/>
</dbReference>
<keyword evidence="4 9" id="KW-0963">Cytoplasm</keyword>
<dbReference type="CDD" id="cd00354">
    <property type="entry name" value="FBPase"/>
    <property type="match status" value="1"/>
</dbReference>
<dbReference type="InterPro" id="IPR000146">
    <property type="entry name" value="FBPase_class-1"/>
</dbReference>
<dbReference type="GO" id="GO:0042132">
    <property type="term" value="F:fructose 1,6-bisphosphate 1-phosphatase activity"/>
    <property type="evidence" value="ECO:0007669"/>
    <property type="project" value="UniProtKB-UniRule"/>
</dbReference>
<feature type="binding site" evidence="9">
    <location>
        <position position="122"/>
    </location>
    <ligand>
        <name>Mg(2+)</name>
        <dbReference type="ChEBI" id="CHEBI:18420"/>
        <label>1</label>
    </ligand>
</feature>
<evidence type="ECO:0000256" key="4">
    <source>
        <dbReference type="ARBA" id="ARBA00022490"/>
    </source>
</evidence>
<keyword evidence="6 9" id="KW-0378">Hydrolase</keyword>
<accession>A0A212Q4B6</accession>
<reference evidence="14" key="1">
    <citation type="submission" date="2017-06" db="EMBL/GenBank/DDBJ databases">
        <authorList>
            <person name="Varghese N."/>
            <person name="Submissions S."/>
        </authorList>
    </citation>
    <scope>NUCLEOTIDE SEQUENCE [LARGE SCALE GENOMIC DNA]</scope>
    <source>
        <strain evidence="14">DSM 137</strain>
    </source>
</reference>
<evidence type="ECO:0000256" key="8">
    <source>
        <dbReference type="ARBA" id="ARBA00023277"/>
    </source>
</evidence>
<dbReference type="PANTHER" id="PTHR11556">
    <property type="entry name" value="FRUCTOSE-1,6-BISPHOSPHATASE-RELATED"/>
    <property type="match status" value="1"/>
</dbReference>
<dbReference type="InterPro" id="IPR020548">
    <property type="entry name" value="Fructose_bisphosphatase_AS"/>
</dbReference>
<evidence type="ECO:0000256" key="3">
    <source>
        <dbReference type="ARBA" id="ARBA00010941"/>
    </source>
</evidence>
<comment type="subcellular location">
    <subcellularLocation>
        <location evidence="9">Cytoplasm</location>
    </subcellularLocation>
</comment>
<dbReference type="PIRSF" id="PIRSF500210">
    <property type="entry name" value="FBPtase"/>
    <property type="match status" value="1"/>
</dbReference>